<dbReference type="AlphaFoldDB" id="A0A9W8GLJ3"/>
<proteinExistence type="predicted"/>
<dbReference type="EMBL" id="JANBTX010000095">
    <property type="protein sequence ID" value="KAJ2686758.1"/>
    <property type="molecule type" value="Genomic_DNA"/>
</dbReference>
<protein>
    <submittedName>
        <fullName evidence="1">Uncharacterized protein</fullName>
    </submittedName>
</protein>
<evidence type="ECO:0000313" key="2">
    <source>
        <dbReference type="Proteomes" id="UP001151516"/>
    </source>
</evidence>
<gene>
    <name evidence="1" type="ORF">IWW39_003398</name>
</gene>
<accession>A0A9W8GLJ3</accession>
<name>A0A9W8GLJ3_9FUNG</name>
<evidence type="ECO:0000313" key="1">
    <source>
        <dbReference type="EMBL" id="KAJ2686758.1"/>
    </source>
</evidence>
<comment type="caution">
    <text evidence="1">The sequence shown here is derived from an EMBL/GenBank/DDBJ whole genome shotgun (WGS) entry which is preliminary data.</text>
</comment>
<sequence>MSHINSLPLSVLAQILYEAALPPASRLHEWKEKLPLLAVCSAWTKLAETFVLNRVFVEVSEACTFKCGPIGKFTPDAHSTHMAWTSNAELVISRSCMLNAKRISIEVPLGITCDNLRHIVFGILKLDHVDWPGINTLSVTYPRLFCEHSIDSVVIDEQTIGEVARTIQYFRQSMHSIAELNLKGPTYGNTRDLIYTNLASIYGGQLQVLRAGAPVTLGVSYFQRIAVLELSLSHTAARIIPSVCGETLKVLKLYDVPHNFAWYHFRYDIYTRPIVFRRLTILHLSYNYDDNPATAAEIQSKAASGTLNFTAAVLSLPGLDVCTSNICIGRTATLEIGIGRFTIDPELIRWINLTKLKVLSINYKNLCRVIARLPNITDFEAYRLEFGAATLESLAVDESLFSSADPLLAWGAKLSVVMITVFDKGCSLTVGACGIQAFILNLGALTELTIPEPVESRIHAFINLFKDSYPHLANIAVYSW</sequence>
<dbReference type="OrthoDB" id="5600363at2759"/>
<dbReference type="Proteomes" id="UP001151516">
    <property type="component" value="Unassembled WGS sequence"/>
</dbReference>
<keyword evidence="2" id="KW-1185">Reference proteome</keyword>
<organism evidence="1 2">
    <name type="scientific">Coemansia spiralis</name>
    <dbReference type="NCBI Taxonomy" id="417178"/>
    <lineage>
        <taxon>Eukaryota</taxon>
        <taxon>Fungi</taxon>
        <taxon>Fungi incertae sedis</taxon>
        <taxon>Zoopagomycota</taxon>
        <taxon>Kickxellomycotina</taxon>
        <taxon>Kickxellomycetes</taxon>
        <taxon>Kickxellales</taxon>
        <taxon>Kickxellaceae</taxon>
        <taxon>Coemansia</taxon>
    </lineage>
</organism>
<reference evidence="1" key="1">
    <citation type="submission" date="2022-07" db="EMBL/GenBank/DDBJ databases">
        <title>Phylogenomic reconstructions and comparative analyses of Kickxellomycotina fungi.</title>
        <authorList>
            <person name="Reynolds N.K."/>
            <person name="Stajich J.E."/>
            <person name="Barry K."/>
            <person name="Grigoriev I.V."/>
            <person name="Crous P."/>
            <person name="Smith M.E."/>
        </authorList>
    </citation>
    <scope>NUCLEOTIDE SEQUENCE</scope>
    <source>
        <strain evidence="1">CBS 109367</strain>
    </source>
</reference>